<name>A0A947GGA8_9CYAN</name>
<reference evidence="2" key="2">
    <citation type="journal article" date="2021" name="Mar. Drugs">
        <title>Genome Reduction and Secondary Metabolism of the Marine Sponge-Associated Cyanobacterium Leptothoe.</title>
        <authorList>
            <person name="Konstantinou D."/>
            <person name="Popin R.V."/>
            <person name="Fewer D.P."/>
            <person name="Sivonen K."/>
            <person name="Gkelis S."/>
        </authorList>
    </citation>
    <scope>NUCLEOTIDE SEQUENCE</scope>
    <source>
        <strain evidence="2">TAU-MAC 1115</strain>
    </source>
</reference>
<evidence type="ECO:0000313" key="3">
    <source>
        <dbReference type="Proteomes" id="UP000717364"/>
    </source>
</evidence>
<dbReference type="EMBL" id="JADOES010000003">
    <property type="protein sequence ID" value="MBT9314259.1"/>
    <property type="molecule type" value="Genomic_DNA"/>
</dbReference>
<dbReference type="PANTHER" id="PTHR34215">
    <property type="entry name" value="BLL0784 PROTEIN"/>
    <property type="match status" value="1"/>
</dbReference>
<evidence type="ECO:0000313" key="2">
    <source>
        <dbReference type="EMBL" id="MBT9314259.1"/>
    </source>
</evidence>
<keyword evidence="3" id="KW-1185">Reference proteome</keyword>
<dbReference type="SUPFAM" id="SSF64376">
    <property type="entry name" value="YlxR-like"/>
    <property type="match status" value="1"/>
</dbReference>
<dbReference type="Gene3D" id="3.30.1230.10">
    <property type="entry name" value="YlxR-like"/>
    <property type="match status" value="1"/>
</dbReference>
<protein>
    <submittedName>
        <fullName evidence="2">YlxR family protein</fullName>
    </submittedName>
</protein>
<sequence length="81" mass="9501">MQQNYRRCVSCRQVTHRKNLLRVVRTYPTGVVQLNKGMGRSAYLCPQVDCLNSAHKKNRLGRTLKTSIPEDIYRQLHQNMK</sequence>
<accession>A0A947GGA8</accession>
<dbReference type="InterPro" id="IPR035931">
    <property type="entry name" value="YlxR-like_sf"/>
</dbReference>
<dbReference type="RefSeq" id="WP_215607325.1">
    <property type="nucleotide sequence ID" value="NZ_JADOES010000003.1"/>
</dbReference>
<reference evidence="2" key="1">
    <citation type="submission" date="2020-11" db="EMBL/GenBank/DDBJ databases">
        <authorList>
            <person name="Konstantinou D."/>
            <person name="Gkelis S."/>
            <person name="Popin R."/>
            <person name="Fewer D."/>
            <person name="Sivonen K."/>
        </authorList>
    </citation>
    <scope>NUCLEOTIDE SEQUENCE</scope>
    <source>
        <strain evidence="2">TAU-MAC 1115</strain>
    </source>
</reference>
<comment type="caution">
    <text evidence="2">The sequence shown here is derived from an EMBL/GenBank/DDBJ whole genome shotgun (WGS) entry which is preliminary data.</text>
</comment>
<organism evidence="2 3">
    <name type="scientific">Leptothoe spongobia TAU-MAC 1115</name>
    <dbReference type="NCBI Taxonomy" id="1967444"/>
    <lineage>
        <taxon>Bacteria</taxon>
        <taxon>Bacillati</taxon>
        <taxon>Cyanobacteriota</taxon>
        <taxon>Cyanophyceae</taxon>
        <taxon>Nodosilineales</taxon>
        <taxon>Cymatolegaceae</taxon>
        <taxon>Leptothoe</taxon>
        <taxon>Leptothoe spongobia</taxon>
    </lineage>
</organism>
<proteinExistence type="predicted"/>
<dbReference type="AlphaFoldDB" id="A0A947GGA8"/>
<dbReference type="InterPro" id="IPR007393">
    <property type="entry name" value="YlxR_dom"/>
</dbReference>
<feature type="domain" description="YlxR" evidence="1">
    <location>
        <begin position="6"/>
        <end position="77"/>
    </location>
</feature>
<evidence type="ECO:0000259" key="1">
    <source>
        <dbReference type="Pfam" id="PF04296"/>
    </source>
</evidence>
<dbReference type="PANTHER" id="PTHR34215:SF1">
    <property type="entry name" value="YLXR DOMAIN-CONTAINING PROTEIN"/>
    <property type="match status" value="1"/>
</dbReference>
<dbReference type="Pfam" id="PF04296">
    <property type="entry name" value="YlxR"/>
    <property type="match status" value="1"/>
</dbReference>
<dbReference type="Proteomes" id="UP000717364">
    <property type="component" value="Unassembled WGS sequence"/>
</dbReference>
<gene>
    <name evidence="2" type="ORF">IXB50_02345</name>
</gene>
<dbReference type="InterPro" id="IPR037465">
    <property type="entry name" value="YlxR"/>
</dbReference>